<evidence type="ECO:0000256" key="5">
    <source>
        <dbReference type="RuleBase" id="RU004379"/>
    </source>
</evidence>
<evidence type="ECO:0000313" key="7">
    <source>
        <dbReference type="EMBL" id="KMY92128.1"/>
    </source>
</evidence>
<dbReference type="Proteomes" id="UP000035880">
    <property type="component" value="Chromosome 2R"/>
</dbReference>
<evidence type="ECO:0000256" key="4">
    <source>
        <dbReference type="ARBA" id="ARBA00023136"/>
    </source>
</evidence>
<keyword evidence="4 5" id="KW-0472">Membrane</keyword>
<evidence type="ECO:0000256" key="6">
    <source>
        <dbReference type="SAM" id="MobiDB-lite"/>
    </source>
</evidence>
<dbReference type="GO" id="GO:0016020">
    <property type="term" value="C:membrane"/>
    <property type="evidence" value="ECO:0007669"/>
    <property type="project" value="UniProtKB-SubCell"/>
</dbReference>
<protein>
    <submittedName>
        <fullName evidence="7">Uncharacterized protein, isoform B</fullName>
    </submittedName>
</protein>
<dbReference type="PANTHER" id="PTHR23291:SF47">
    <property type="entry name" value="TRANSMEMBRANE BAX INHIBITOR MOTIF CONTAINING 7"/>
    <property type="match status" value="1"/>
</dbReference>
<feature type="transmembrane region" description="Helical" evidence="5">
    <location>
        <begin position="90"/>
        <end position="110"/>
    </location>
</feature>
<comment type="similarity">
    <text evidence="5">Belongs to the BI1 family.</text>
</comment>
<dbReference type="CDD" id="cd10428">
    <property type="entry name" value="LFG_like"/>
    <property type="match status" value="1"/>
</dbReference>
<reference evidence="7" key="3">
    <citation type="submission" date="2015-04" db="EMBL/GenBank/DDBJ databases">
        <authorList>
            <consortium name="FlyBase"/>
        </authorList>
    </citation>
    <scope>NUCLEOTIDE SEQUENCE</scope>
    <source>
        <strain evidence="7">W501</strain>
    </source>
</reference>
<organism evidence="7">
    <name type="scientific">Drosophila simulans</name>
    <name type="common">Fruit fly</name>
    <dbReference type="NCBI Taxonomy" id="7240"/>
    <lineage>
        <taxon>Eukaryota</taxon>
        <taxon>Metazoa</taxon>
        <taxon>Ecdysozoa</taxon>
        <taxon>Arthropoda</taxon>
        <taxon>Hexapoda</taxon>
        <taxon>Insecta</taxon>
        <taxon>Pterygota</taxon>
        <taxon>Neoptera</taxon>
        <taxon>Endopterygota</taxon>
        <taxon>Diptera</taxon>
        <taxon>Brachycera</taxon>
        <taxon>Muscomorpha</taxon>
        <taxon>Ephydroidea</taxon>
        <taxon>Drosophilidae</taxon>
        <taxon>Drosophila</taxon>
        <taxon>Sophophora</taxon>
    </lineage>
</organism>
<accession>A0A0J9R7T6</accession>
<sequence length="296" mass="33043">MDSPKKETGFLDKASLYAWFNFVPLPENSDRYPPISLSAPPSTENESQDTNSDPKDGEHLVENGIITHDLIVKSNVFQDPAIRMGFVRKVFGILLVQLLFTLAVIAIFSYHQPTKDFMQENFLLVLVAMIVNIIVLSTIVCVENVRRRHPVNLICLALYTFTMSVLLGTASSLMDSNVVISAVAITTLLVIALSIYAVQTKYDYTAAGGVILTFVLILLVLSVCGLWMPDFVDSLPITCLCTFIGCFFLIADMQSIVGGNRSEQLDPEEYVFAALTLYVDVVRLFIYILRILEKFY</sequence>
<feature type="transmembrane region" description="Helical" evidence="5">
    <location>
        <begin position="122"/>
        <end position="141"/>
    </location>
</feature>
<feature type="transmembrane region" description="Helical" evidence="5">
    <location>
        <begin position="153"/>
        <end position="173"/>
    </location>
</feature>
<feature type="transmembrane region" description="Helical" evidence="5">
    <location>
        <begin position="234"/>
        <end position="251"/>
    </location>
</feature>
<keyword evidence="2 5" id="KW-0812">Transmembrane</keyword>
<reference evidence="7" key="2">
    <citation type="submission" date="2014-06" db="EMBL/GenBank/DDBJ databases">
        <authorList>
            <person name="Hu T."/>
            <person name="Eisen M.B."/>
            <person name="Thornton K.R."/>
            <person name="Andolfatto P."/>
        </authorList>
    </citation>
    <scope>NUCLEOTIDE SEQUENCE</scope>
    <source>
        <strain evidence="7">W501</strain>
    </source>
</reference>
<gene>
    <name evidence="7" type="primary">Dsim\GD10520</name>
    <name evidence="7" type="ORF">Dsimw501_GD10520</name>
</gene>
<dbReference type="Pfam" id="PF01027">
    <property type="entry name" value="Bax1-I"/>
    <property type="match status" value="1"/>
</dbReference>
<keyword evidence="3 5" id="KW-1133">Transmembrane helix</keyword>
<feature type="region of interest" description="Disordered" evidence="6">
    <location>
        <begin position="31"/>
        <end position="58"/>
    </location>
</feature>
<feature type="compositionally biased region" description="Polar residues" evidence="6">
    <location>
        <begin position="39"/>
        <end position="51"/>
    </location>
</feature>
<feature type="transmembrane region" description="Helical" evidence="5">
    <location>
        <begin position="271"/>
        <end position="292"/>
    </location>
</feature>
<proteinExistence type="inferred from homology"/>
<dbReference type="InterPro" id="IPR006214">
    <property type="entry name" value="Bax_inhibitor_1-related"/>
</dbReference>
<dbReference type="PANTHER" id="PTHR23291">
    <property type="entry name" value="BAX INHIBITOR-RELATED"/>
    <property type="match status" value="1"/>
</dbReference>
<feature type="transmembrane region" description="Helical" evidence="5">
    <location>
        <begin position="179"/>
        <end position="198"/>
    </location>
</feature>
<evidence type="ECO:0000256" key="1">
    <source>
        <dbReference type="ARBA" id="ARBA00004141"/>
    </source>
</evidence>
<evidence type="ECO:0000256" key="3">
    <source>
        <dbReference type="ARBA" id="ARBA00022989"/>
    </source>
</evidence>
<feature type="transmembrane region" description="Helical" evidence="5">
    <location>
        <begin position="210"/>
        <end position="228"/>
    </location>
</feature>
<name>A0A0J9R7T6_DROSI</name>
<dbReference type="AlphaFoldDB" id="A0A0J9R7T6"/>
<comment type="subcellular location">
    <subcellularLocation>
        <location evidence="1">Membrane</location>
        <topology evidence="1">Multi-pass membrane protein</topology>
    </subcellularLocation>
</comment>
<dbReference type="Bgee" id="FBgn0182291">
    <property type="expression patterns" value="Expressed in male reproductive system and 1 other cell type or tissue"/>
</dbReference>
<dbReference type="KEGG" id="dsi:Dsimw501_GD10520"/>
<dbReference type="EMBL" id="CM002911">
    <property type="protein sequence ID" value="KMY92128.1"/>
    <property type="molecule type" value="Genomic_DNA"/>
</dbReference>
<reference evidence="7" key="1">
    <citation type="journal article" date="2013" name="Genome Res.">
        <title>A second-generation assembly of the Drosophila simulans genome provides new insights into patterns of lineage-specific divergence.</title>
        <authorList>
            <person name="Hu T.T."/>
            <person name="Eisen M.B."/>
            <person name="Thornton K.R."/>
            <person name="Andolfatto P."/>
        </authorList>
    </citation>
    <scope>NUCLEOTIDE SEQUENCE [LARGE SCALE GENOMIC DNA]</scope>
    <source>
        <strain evidence="7">W501</strain>
    </source>
</reference>
<evidence type="ECO:0000256" key="2">
    <source>
        <dbReference type="ARBA" id="ARBA00022692"/>
    </source>
</evidence>
<dbReference type="OrthoDB" id="7933078at2759"/>